<dbReference type="InterPro" id="IPR058163">
    <property type="entry name" value="LysR-type_TF_proteobact-type"/>
</dbReference>
<evidence type="ECO:0000256" key="2">
    <source>
        <dbReference type="ARBA" id="ARBA00023015"/>
    </source>
</evidence>
<dbReference type="Proteomes" id="UP000319812">
    <property type="component" value="Unassembled WGS sequence"/>
</dbReference>
<dbReference type="Gene3D" id="1.10.10.10">
    <property type="entry name" value="Winged helix-like DNA-binding domain superfamily/Winged helix DNA-binding domain"/>
    <property type="match status" value="1"/>
</dbReference>
<reference evidence="6 7" key="1">
    <citation type="submission" date="2019-06" db="EMBL/GenBank/DDBJ databases">
        <title>Whole genome shotgun sequence of Halomonas halmophila NBRC 15537.</title>
        <authorList>
            <person name="Hosoyama A."/>
            <person name="Uohara A."/>
            <person name="Ohji S."/>
            <person name="Ichikawa N."/>
        </authorList>
    </citation>
    <scope>NUCLEOTIDE SEQUENCE [LARGE SCALE GENOMIC DNA]</scope>
    <source>
        <strain evidence="6 7">NBRC 15537</strain>
    </source>
</reference>
<proteinExistence type="inferred from homology"/>
<gene>
    <name evidence="6" type="ORF">HHA01_21650</name>
</gene>
<keyword evidence="3" id="KW-0238">DNA-binding</keyword>
<dbReference type="AlphaFoldDB" id="A0A4Y4F7U4"/>
<evidence type="ECO:0000259" key="5">
    <source>
        <dbReference type="PROSITE" id="PS50931"/>
    </source>
</evidence>
<keyword evidence="2" id="KW-0805">Transcription regulation</keyword>
<dbReference type="PRINTS" id="PR00039">
    <property type="entry name" value="HTHLYSR"/>
</dbReference>
<dbReference type="InterPro" id="IPR000847">
    <property type="entry name" value="LysR_HTH_N"/>
</dbReference>
<organism evidence="6 7">
    <name type="scientific">Halomonas halmophila</name>
    <dbReference type="NCBI Taxonomy" id="252"/>
    <lineage>
        <taxon>Bacteria</taxon>
        <taxon>Pseudomonadati</taxon>
        <taxon>Pseudomonadota</taxon>
        <taxon>Gammaproteobacteria</taxon>
        <taxon>Oceanospirillales</taxon>
        <taxon>Halomonadaceae</taxon>
        <taxon>Halomonas</taxon>
    </lineage>
</organism>
<dbReference type="GO" id="GO:0003700">
    <property type="term" value="F:DNA-binding transcription factor activity"/>
    <property type="evidence" value="ECO:0007669"/>
    <property type="project" value="InterPro"/>
</dbReference>
<feature type="domain" description="HTH lysR-type" evidence="5">
    <location>
        <begin position="15"/>
        <end position="72"/>
    </location>
</feature>
<dbReference type="InterPro" id="IPR005119">
    <property type="entry name" value="LysR_subst-bd"/>
</dbReference>
<dbReference type="SUPFAM" id="SSF53850">
    <property type="entry name" value="Periplasmic binding protein-like II"/>
    <property type="match status" value="1"/>
</dbReference>
<protein>
    <submittedName>
        <fullName evidence="6">LysR family transcriptional regulator</fullName>
    </submittedName>
</protein>
<evidence type="ECO:0000313" key="6">
    <source>
        <dbReference type="EMBL" id="GED23188.1"/>
    </source>
</evidence>
<keyword evidence="7" id="KW-1185">Reference proteome</keyword>
<dbReference type="PROSITE" id="PS50931">
    <property type="entry name" value="HTH_LYSR"/>
    <property type="match status" value="1"/>
</dbReference>
<comment type="similarity">
    <text evidence="1">Belongs to the LysR transcriptional regulatory family.</text>
</comment>
<dbReference type="PANTHER" id="PTHR30537:SF26">
    <property type="entry name" value="GLYCINE CLEAVAGE SYSTEM TRANSCRIPTIONAL ACTIVATOR"/>
    <property type="match status" value="1"/>
</dbReference>
<dbReference type="Gene3D" id="3.40.190.10">
    <property type="entry name" value="Periplasmic binding protein-like II"/>
    <property type="match status" value="2"/>
</dbReference>
<dbReference type="PANTHER" id="PTHR30537">
    <property type="entry name" value="HTH-TYPE TRANSCRIPTIONAL REGULATOR"/>
    <property type="match status" value="1"/>
</dbReference>
<dbReference type="SUPFAM" id="SSF46785">
    <property type="entry name" value="Winged helix' DNA-binding domain"/>
    <property type="match status" value="1"/>
</dbReference>
<keyword evidence="4" id="KW-0804">Transcription</keyword>
<dbReference type="InterPro" id="IPR036388">
    <property type="entry name" value="WH-like_DNA-bd_sf"/>
</dbReference>
<dbReference type="OrthoDB" id="9785745at2"/>
<dbReference type="FunFam" id="1.10.10.10:FF:000001">
    <property type="entry name" value="LysR family transcriptional regulator"/>
    <property type="match status" value="1"/>
</dbReference>
<evidence type="ECO:0000256" key="4">
    <source>
        <dbReference type="ARBA" id="ARBA00023163"/>
    </source>
</evidence>
<dbReference type="EMBL" id="BJOC01000029">
    <property type="protein sequence ID" value="GED23188.1"/>
    <property type="molecule type" value="Genomic_DNA"/>
</dbReference>
<accession>A0A4Y4F7U4</accession>
<comment type="caution">
    <text evidence="6">The sequence shown here is derived from an EMBL/GenBank/DDBJ whole genome shotgun (WGS) entry which is preliminary data.</text>
</comment>
<dbReference type="GO" id="GO:0043565">
    <property type="term" value="F:sequence-specific DNA binding"/>
    <property type="evidence" value="ECO:0007669"/>
    <property type="project" value="TreeGrafter"/>
</dbReference>
<sequence length="325" mass="36986">MTKHTDPDQTLLNMPSLRAVKSFVAAARYQSFTRAAEALCVTQAAISRQVRELEDYLGTPLFRRAGRSVELTTAGSTFFDAAQLSFFNIAQAAERIRKDHSSTAKRTLTLYCSPAFSSLWMSHRLPSFFSANPDIDLNLVTTQNFLSLEPGVAPDIFITKMSRVREGYRSLPLFHDVIYPVCTPSFITMHPDMNTLEGLRDGMLLNLSPYGRSQVSEHVDWGVWLAIHHLDIKNRRHESPHFFHANDYNLLIQMVLNDQGVALGWDHLVKPLVEQGRLIKPVEQEVVLEETYHYLSYREDKGEDEALIRFRDWFMAQVAAPSPGD</sequence>
<dbReference type="InterPro" id="IPR036390">
    <property type="entry name" value="WH_DNA-bd_sf"/>
</dbReference>
<dbReference type="GO" id="GO:0006351">
    <property type="term" value="P:DNA-templated transcription"/>
    <property type="evidence" value="ECO:0007669"/>
    <property type="project" value="TreeGrafter"/>
</dbReference>
<evidence type="ECO:0000313" key="7">
    <source>
        <dbReference type="Proteomes" id="UP000319812"/>
    </source>
</evidence>
<dbReference type="Pfam" id="PF00126">
    <property type="entry name" value="HTH_1"/>
    <property type="match status" value="1"/>
</dbReference>
<dbReference type="Pfam" id="PF03466">
    <property type="entry name" value="LysR_substrate"/>
    <property type="match status" value="1"/>
</dbReference>
<evidence type="ECO:0000256" key="1">
    <source>
        <dbReference type="ARBA" id="ARBA00009437"/>
    </source>
</evidence>
<evidence type="ECO:0000256" key="3">
    <source>
        <dbReference type="ARBA" id="ARBA00023125"/>
    </source>
</evidence>
<name>A0A4Y4F7U4_9GAMM</name>
<dbReference type="RefSeq" id="WP_141320641.1">
    <property type="nucleotide sequence ID" value="NZ_BJOC01000029.1"/>
</dbReference>